<dbReference type="InterPro" id="IPR008560">
    <property type="entry name" value="DUF842_euk"/>
</dbReference>
<dbReference type="PANTHER" id="PTHR21096">
    <property type="entry name" value="PROTEIN FAM136A"/>
    <property type="match status" value="1"/>
</dbReference>
<name>A0AAW1J1M9_POPJA</name>
<evidence type="ECO:0000313" key="2">
    <source>
        <dbReference type="EMBL" id="KAK9696523.1"/>
    </source>
</evidence>
<dbReference type="Proteomes" id="UP001458880">
    <property type="component" value="Unassembled WGS sequence"/>
</dbReference>
<accession>A0AAW1J1M9</accession>
<dbReference type="Pfam" id="PF05811">
    <property type="entry name" value="DUF842"/>
    <property type="match status" value="1"/>
</dbReference>
<dbReference type="EMBL" id="JASPKY010000448">
    <property type="protein sequence ID" value="KAK9696523.1"/>
    <property type="molecule type" value="Genomic_DNA"/>
</dbReference>
<evidence type="ECO:0000313" key="3">
    <source>
        <dbReference type="Proteomes" id="UP001458880"/>
    </source>
</evidence>
<evidence type="ECO:0008006" key="4">
    <source>
        <dbReference type="Google" id="ProtNLM"/>
    </source>
</evidence>
<dbReference type="AlphaFoldDB" id="A0AAW1J1M9"/>
<protein>
    <recommendedName>
        <fullName evidence="4">Protein FAM136A</fullName>
    </recommendedName>
</protein>
<gene>
    <name evidence="2" type="ORF">QE152_g31520</name>
</gene>
<sequence>MVEQQRQRVEQEMTKMVNELDKEYLRRMQADMHRCAAKCCDNTSVSLESVQRCVENCGNSLTKAQGYVQKELENLQNRLQRCVMDCNDTVKDKMGPNPSETEVNRYTLMFEGCAIKCVDKHLELIPTNISSNNFIYYSLFFHN</sequence>
<organism evidence="2 3">
    <name type="scientific">Popillia japonica</name>
    <name type="common">Japanese beetle</name>
    <dbReference type="NCBI Taxonomy" id="7064"/>
    <lineage>
        <taxon>Eukaryota</taxon>
        <taxon>Metazoa</taxon>
        <taxon>Ecdysozoa</taxon>
        <taxon>Arthropoda</taxon>
        <taxon>Hexapoda</taxon>
        <taxon>Insecta</taxon>
        <taxon>Pterygota</taxon>
        <taxon>Neoptera</taxon>
        <taxon>Endopterygota</taxon>
        <taxon>Coleoptera</taxon>
        <taxon>Polyphaga</taxon>
        <taxon>Scarabaeiformia</taxon>
        <taxon>Scarabaeidae</taxon>
        <taxon>Rutelinae</taxon>
        <taxon>Popillia</taxon>
    </lineage>
</organism>
<proteinExistence type="inferred from homology"/>
<dbReference type="PANTHER" id="PTHR21096:SF0">
    <property type="entry name" value="PROTEIN FAM136A"/>
    <property type="match status" value="1"/>
</dbReference>
<evidence type="ECO:0000256" key="1">
    <source>
        <dbReference type="ARBA" id="ARBA00009952"/>
    </source>
</evidence>
<dbReference type="GO" id="GO:0005737">
    <property type="term" value="C:cytoplasm"/>
    <property type="evidence" value="ECO:0007669"/>
    <property type="project" value="TreeGrafter"/>
</dbReference>
<keyword evidence="3" id="KW-1185">Reference proteome</keyword>
<reference evidence="2 3" key="1">
    <citation type="journal article" date="2024" name="BMC Genomics">
        <title>De novo assembly and annotation of Popillia japonica's genome with initial clues to its potential as an invasive pest.</title>
        <authorList>
            <person name="Cucini C."/>
            <person name="Boschi S."/>
            <person name="Funari R."/>
            <person name="Cardaioli E."/>
            <person name="Iannotti N."/>
            <person name="Marturano G."/>
            <person name="Paoli F."/>
            <person name="Bruttini M."/>
            <person name="Carapelli A."/>
            <person name="Frati F."/>
            <person name="Nardi F."/>
        </authorList>
    </citation>
    <scope>NUCLEOTIDE SEQUENCE [LARGE SCALE GENOMIC DNA]</scope>
    <source>
        <strain evidence="2">DMR45628</strain>
    </source>
</reference>
<comment type="caution">
    <text evidence="2">The sequence shown here is derived from an EMBL/GenBank/DDBJ whole genome shotgun (WGS) entry which is preliminary data.</text>
</comment>
<comment type="similarity">
    <text evidence="1">Belongs to the FAM136 family.</text>
</comment>